<gene>
    <name evidence="5" type="ORF">SAMN02745202_01009</name>
</gene>
<dbReference type="PANTHER" id="PTHR43280">
    <property type="entry name" value="ARAC-FAMILY TRANSCRIPTIONAL REGULATOR"/>
    <property type="match status" value="1"/>
</dbReference>
<dbReference type="SMART" id="SM00342">
    <property type="entry name" value="HTH_ARAC"/>
    <property type="match status" value="1"/>
</dbReference>
<name>A0A1T4NAS8_9BACT</name>
<dbReference type="SUPFAM" id="SSF46689">
    <property type="entry name" value="Homeodomain-like"/>
    <property type="match status" value="1"/>
</dbReference>
<dbReference type="PROSITE" id="PS01124">
    <property type="entry name" value="HTH_ARAC_FAMILY_2"/>
    <property type="match status" value="1"/>
</dbReference>
<keyword evidence="1" id="KW-0805">Transcription regulation</keyword>
<dbReference type="RefSeq" id="WP_025071053.1">
    <property type="nucleotide sequence ID" value="NZ_FUXK01000009.1"/>
</dbReference>
<accession>A0A1T4NAS8</accession>
<sequence>MSNHTVVADSNFNRIGNEELKDYAVYALCKAGCCTFIYNTVQFEIKANDLLVIREQQLMQHIKTDIAFDVLVLYIHFPFVEKSTPDVNFDVRSELLLTANPALQLNQKEFERATDDMHVIIERSDDHEHHFQKDVLSTCCLLFLLDIFDVQNRIYGSSDVSVRSSHLVTAFMEMLKSGEYKQHREVSYYADKLFVTSKHLSAVCRMVTGRTANYWINHFVKLAIHQQLRSERLSVVEVSEMFNFSSPAHFSRYVQAQLGEPPTAIREK</sequence>
<dbReference type="Gene3D" id="1.10.10.60">
    <property type="entry name" value="Homeodomain-like"/>
    <property type="match status" value="1"/>
</dbReference>
<protein>
    <submittedName>
        <fullName evidence="5">Helix-turn-helix domain-containing protein</fullName>
    </submittedName>
</protein>
<evidence type="ECO:0000256" key="1">
    <source>
        <dbReference type="ARBA" id="ARBA00023015"/>
    </source>
</evidence>
<evidence type="ECO:0000256" key="2">
    <source>
        <dbReference type="ARBA" id="ARBA00023125"/>
    </source>
</evidence>
<dbReference type="InterPro" id="IPR018060">
    <property type="entry name" value="HTH_AraC"/>
</dbReference>
<dbReference type="Proteomes" id="UP000190065">
    <property type="component" value="Unassembled WGS sequence"/>
</dbReference>
<keyword evidence="3" id="KW-0804">Transcription</keyword>
<dbReference type="InterPro" id="IPR009057">
    <property type="entry name" value="Homeodomain-like_sf"/>
</dbReference>
<reference evidence="5 6" key="1">
    <citation type="submission" date="2017-02" db="EMBL/GenBank/DDBJ databases">
        <authorList>
            <person name="Peterson S.W."/>
        </authorList>
    </citation>
    <scope>NUCLEOTIDE SEQUENCE [LARGE SCALE GENOMIC DNA]</scope>
    <source>
        <strain evidence="5 6">ATCC 43324</strain>
    </source>
</reference>
<dbReference type="GO" id="GO:0003700">
    <property type="term" value="F:DNA-binding transcription factor activity"/>
    <property type="evidence" value="ECO:0007669"/>
    <property type="project" value="InterPro"/>
</dbReference>
<evidence type="ECO:0000259" key="4">
    <source>
        <dbReference type="PROSITE" id="PS01124"/>
    </source>
</evidence>
<keyword evidence="2" id="KW-0238">DNA-binding</keyword>
<evidence type="ECO:0000256" key="3">
    <source>
        <dbReference type="ARBA" id="ARBA00023163"/>
    </source>
</evidence>
<dbReference type="GO" id="GO:0043565">
    <property type="term" value="F:sequence-specific DNA binding"/>
    <property type="evidence" value="ECO:0007669"/>
    <property type="project" value="InterPro"/>
</dbReference>
<dbReference type="STRING" id="28136.SAMN02745202_01009"/>
<evidence type="ECO:0000313" key="5">
    <source>
        <dbReference type="EMBL" id="SJZ76215.1"/>
    </source>
</evidence>
<feature type="domain" description="HTH araC/xylS-type" evidence="4">
    <location>
        <begin position="169"/>
        <end position="268"/>
    </location>
</feature>
<dbReference type="AlphaFoldDB" id="A0A1T4NAS8"/>
<organism evidence="5 6">
    <name type="scientific">Segatella oulorum</name>
    <dbReference type="NCBI Taxonomy" id="28136"/>
    <lineage>
        <taxon>Bacteria</taxon>
        <taxon>Pseudomonadati</taxon>
        <taxon>Bacteroidota</taxon>
        <taxon>Bacteroidia</taxon>
        <taxon>Bacteroidales</taxon>
        <taxon>Prevotellaceae</taxon>
        <taxon>Segatella</taxon>
    </lineage>
</organism>
<proteinExistence type="predicted"/>
<dbReference type="eggNOG" id="COG2169">
    <property type="taxonomic scope" value="Bacteria"/>
</dbReference>
<dbReference type="PANTHER" id="PTHR43280:SF32">
    <property type="entry name" value="TRANSCRIPTIONAL REGULATORY PROTEIN"/>
    <property type="match status" value="1"/>
</dbReference>
<dbReference type="Pfam" id="PF12833">
    <property type="entry name" value="HTH_18"/>
    <property type="match status" value="1"/>
</dbReference>
<dbReference type="EMBL" id="FUXK01000009">
    <property type="protein sequence ID" value="SJZ76215.1"/>
    <property type="molecule type" value="Genomic_DNA"/>
</dbReference>
<evidence type="ECO:0000313" key="6">
    <source>
        <dbReference type="Proteomes" id="UP000190065"/>
    </source>
</evidence>